<organism evidence="4 5">
    <name type="scientific">Undibacterium seohonense</name>
    <dbReference type="NCBI Taxonomy" id="1344950"/>
    <lineage>
        <taxon>Bacteria</taxon>
        <taxon>Pseudomonadati</taxon>
        <taxon>Pseudomonadota</taxon>
        <taxon>Betaproteobacteria</taxon>
        <taxon>Burkholderiales</taxon>
        <taxon>Oxalobacteraceae</taxon>
        <taxon>Undibacterium</taxon>
    </lineage>
</organism>
<proteinExistence type="predicted"/>
<dbReference type="PANTHER" id="PTHR35936:SF25">
    <property type="entry name" value="ABC TRANSPORTER SUBSTRATE-BINDING PROTEIN"/>
    <property type="match status" value="1"/>
</dbReference>
<dbReference type="SUPFAM" id="SSF53850">
    <property type="entry name" value="Periplasmic binding protein-like II"/>
    <property type="match status" value="1"/>
</dbReference>
<sequence>MKRYIRLLTISLLIGSLMPASASKLQDTTVRPQTTILIGGQISQSKKALTLNKTTASFIDYLEKELNTKFTLKQYPWLRAMDAAERGEGMIFGIYKNKEREQKFIFSEPIFADTIWLVTLCDKQFRFNNISDLQGKTIGLQPGSSGGADFDRGIHSVFKPEYTTTDLTGSFLRLYQERMDAFIFYEDYPRGIEFALARFNRQYAVKGTEQSQPIFCKIEQPVTKIDNYFAIGRKADPSMIQKINQVLLRAKKNGDLDKIFKRY</sequence>
<evidence type="ECO:0000256" key="1">
    <source>
        <dbReference type="ARBA" id="ARBA00022729"/>
    </source>
</evidence>
<feature type="domain" description="Solute-binding protein family 3/N-terminal" evidence="3">
    <location>
        <begin position="59"/>
        <end position="263"/>
    </location>
</feature>
<evidence type="ECO:0000313" key="5">
    <source>
        <dbReference type="Proteomes" id="UP000648257"/>
    </source>
</evidence>
<dbReference type="Pfam" id="PF00497">
    <property type="entry name" value="SBP_bac_3"/>
    <property type="match status" value="1"/>
</dbReference>
<comment type="caution">
    <text evidence="4">The sequence shown here is derived from an EMBL/GenBank/DDBJ whole genome shotgun (WGS) entry which is preliminary data.</text>
</comment>
<keyword evidence="5" id="KW-1185">Reference proteome</keyword>
<feature type="signal peptide" evidence="2">
    <location>
        <begin position="1"/>
        <end position="22"/>
    </location>
</feature>
<dbReference type="PANTHER" id="PTHR35936">
    <property type="entry name" value="MEMBRANE-BOUND LYTIC MUREIN TRANSGLYCOSYLASE F"/>
    <property type="match status" value="1"/>
</dbReference>
<dbReference type="Gene3D" id="3.40.190.10">
    <property type="entry name" value="Periplasmic binding protein-like II"/>
    <property type="match status" value="2"/>
</dbReference>
<evidence type="ECO:0000313" key="4">
    <source>
        <dbReference type="EMBL" id="MBC3809400.1"/>
    </source>
</evidence>
<accession>A0ABR6X996</accession>
<gene>
    <name evidence="4" type="ORF">H8K52_18830</name>
</gene>
<evidence type="ECO:0000256" key="2">
    <source>
        <dbReference type="SAM" id="SignalP"/>
    </source>
</evidence>
<reference evidence="4 5" key="1">
    <citation type="submission" date="2020-08" db="EMBL/GenBank/DDBJ databases">
        <title>Novel species isolated from subtropical streams in China.</title>
        <authorList>
            <person name="Lu H."/>
        </authorList>
    </citation>
    <scope>NUCLEOTIDE SEQUENCE [LARGE SCALE GENOMIC DNA]</scope>
    <source>
        <strain evidence="4 5">KACC 16656</strain>
    </source>
</reference>
<evidence type="ECO:0000259" key="3">
    <source>
        <dbReference type="Pfam" id="PF00497"/>
    </source>
</evidence>
<dbReference type="Proteomes" id="UP000648257">
    <property type="component" value="Unassembled WGS sequence"/>
</dbReference>
<feature type="chain" id="PRO_5045360714" evidence="2">
    <location>
        <begin position="23"/>
        <end position="263"/>
    </location>
</feature>
<name>A0ABR6X996_9BURK</name>
<keyword evidence="1 2" id="KW-0732">Signal</keyword>
<protein>
    <submittedName>
        <fullName evidence="4">Transporter substrate-binding domain-containing protein</fullName>
    </submittedName>
</protein>
<dbReference type="InterPro" id="IPR001638">
    <property type="entry name" value="Solute-binding_3/MltF_N"/>
</dbReference>
<dbReference type="EMBL" id="JACOFW010000032">
    <property type="protein sequence ID" value="MBC3809400.1"/>
    <property type="molecule type" value="Genomic_DNA"/>
</dbReference>